<dbReference type="PROSITE" id="PS00588">
    <property type="entry name" value="FLAGELLA_BB_ROD"/>
    <property type="match status" value="1"/>
</dbReference>
<sequence>MNISTFTSLYIGQSALNTTQNQENVVGNNISNANTPGYAKEVVNVSEGTPFPTEPSTNAPLIGGQFGQGASIQSITRAIDPFYNQQDRQNQSAASQSSAFATGMTQVEGVLNEPSSGSLQNALDTFFSSWQTVSQNPSDSSARQTVLASAQGLAQTYQTVTNQLETTQQNLNQQVSASITQVNQDATQIATLNAQIARATASGDNPNTLYNQRAAVLDSLSKLTNYSYTEQASGMVSVSVGSTVLVSGSSATPVSSLTSTGGSIAGNSQTITQIQSTLGKLNTFLQTLSTTVNNQVTAGYPLSGTANAPALFQSSTDANGNTVLSVAPLTPSQLGVAGSPNSPGDNTNAQKVMAIQNQNTLSGGTFDQFIGGMVSQVGITAQGAIQTNQTNQALLLQSHQLRQSVSGVNLNNEATQLIQYQNAYSAAAKFISVFDSMMQTLMQMNT</sequence>
<dbReference type="RefSeq" id="WP_067716340.1">
    <property type="nucleotide sequence ID" value="NZ_LPVJ01000038.1"/>
</dbReference>
<dbReference type="GO" id="GO:0044780">
    <property type="term" value="P:bacterial-type flagellum assembly"/>
    <property type="evidence" value="ECO:0007669"/>
    <property type="project" value="InterPro"/>
</dbReference>
<dbReference type="InterPro" id="IPR019776">
    <property type="entry name" value="Flagellar_basal_body_rod_CS"/>
</dbReference>
<dbReference type="SUPFAM" id="SSF64518">
    <property type="entry name" value="Phase 1 flagellin"/>
    <property type="match status" value="1"/>
</dbReference>
<reference evidence="11 12" key="1">
    <citation type="submission" date="2015-12" db="EMBL/GenBank/DDBJ databases">
        <title>Draft genome sequence of Acidibacillus ferrooxidans ITV001, isolated from a chalcopyrite acid mine drainage site in Brazil.</title>
        <authorList>
            <person name="Dall'Agnol H."/>
            <person name="Nancucheo I."/>
            <person name="Johnson B."/>
            <person name="Oliveira R."/>
            <person name="Leite L."/>
            <person name="Pylro V."/>
            <person name="Nunes G.L."/>
            <person name="Tzotzos G."/>
            <person name="Fernandes G.R."/>
            <person name="Dutra J."/>
            <person name="Orellana S.C."/>
            <person name="Oliveira G."/>
        </authorList>
    </citation>
    <scope>NUCLEOTIDE SEQUENCE [LARGE SCALE GENOMIC DNA]</scope>
    <source>
        <strain evidence="12">ITV01</strain>
    </source>
</reference>
<feature type="domain" description="Flagellar hook-associated protein FlgK helical" evidence="10">
    <location>
        <begin position="104"/>
        <end position="257"/>
    </location>
</feature>
<keyword evidence="12" id="KW-1185">Reference proteome</keyword>
<comment type="subcellular location">
    <subcellularLocation>
        <location evidence="1 7">Bacterial flagellum</location>
    </subcellularLocation>
    <subcellularLocation>
        <location evidence="2 7">Secreted</location>
    </subcellularLocation>
</comment>
<evidence type="ECO:0000259" key="10">
    <source>
        <dbReference type="Pfam" id="PF22638"/>
    </source>
</evidence>
<accession>A0A101XQI0</accession>
<name>A0A101XQI0_9BACL</name>
<dbReference type="InterPro" id="IPR010930">
    <property type="entry name" value="Flg_bb/hook_C_dom"/>
</dbReference>
<dbReference type="GO" id="GO:0005198">
    <property type="term" value="F:structural molecule activity"/>
    <property type="evidence" value="ECO:0007669"/>
    <property type="project" value="UniProtKB-UniRule"/>
</dbReference>
<dbReference type="InterPro" id="IPR053927">
    <property type="entry name" value="FlgK_helical"/>
</dbReference>
<dbReference type="PRINTS" id="PR01005">
    <property type="entry name" value="FLGHOOKAP1"/>
</dbReference>
<dbReference type="InterPro" id="IPR002371">
    <property type="entry name" value="FlgK"/>
</dbReference>
<keyword evidence="5 7" id="KW-0964">Secreted</keyword>
<proteinExistence type="inferred from homology"/>
<organism evidence="11 12">
    <name type="scientific">Ferroacidibacillus organovorans</name>
    <dbReference type="NCBI Taxonomy" id="1765683"/>
    <lineage>
        <taxon>Bacteria</taxon>
        <taxon>Bacillati</taxon>
        <taxon>Bacillota</taxon>
        <taxon>Bacilli</taxon>
        <taxon>Bacillales</taxon>
        <taxon>Alicyclobacillaceae</taxon>
        <taxon>Ferroacidibacillus</taxon>
    </lineage>
</organism>
<evidence type="ECO:0000256" key="6">
    <source>
        <dbReference type="ARBA" id="ARBA00023143"/>
    </source>
</evidence>
<evidence type="ECO:0000256" key="4">
    <source>
        <dbReference type="ARBA" id="ARBA00016244"/>
    </source>
</evidence>
<dbReference type="GO" id="GO:0005576">
    <property type="term" value="C:extracellular region"/>
    <property type="evidence" value="ECO:0007669"/>
    <property type="project" value="UniProtKB-SubCell"/>
</dbReference>
<dbReference type="AlphaFoldDB" id="A0A101XQI0"/>
<feature type="domain" description="Flagellar basal body rod protein N-terminal" evidence="8">
    <location>
        <begin position="9"/>
        <end position="38"/>
    </location>
</feature>
<dbReference type="PANTHER" id="PTHR30033:SF1">
    <property type="entry name" value="FLAGELLAR HOOK-ASSOCIATED PROTEIN 1"/>
    <property type="match status" value="1"/>
</dbReference>
<dbReference type="GO" id="GO:0009424">
    <property type="term" value="C:bacterial-type flagellum hook"/>
    <property type="evidence" value="ECO:0007669"/>
    <property type="project" value="UniProtKB-UniRule"/>
</dbReference>
<dbReference type="EMBL" id="LPVJ01000038">
    <property type="protein sequence ID" value="KUO95700.1"/>
    <property type="molecule type" value="Genomic_DNA"/>
</dbReference>
<evidence type="ECO:0000256" key="5">
    <source>
        <dbReference type="ARBA" id="ARBA00022525"/>
    </source>
</evidence>
<dbReference type="PANTHER" id="PTHR30033">
    <property type="entry name" value="FLAGELLAR HOOK-ASSOCIATED PROTEIN 1"/>
    <property type="match status" value="1"/>
</dbReference>
<dbReference type="Pfam" id="PF22638">
    <property type="entry name" value="FlgK_D1"/>
    <property type="match status" value="1"/>
</dbReference>
<dbReference type="NCBIfam" id="TIGR02492">
    <property type="entry name" value="flgK_ends"/>
    <property type="match status" value="1"/>
</dbReference>
<evidence type="ECO:0000256" key="1">
    <source>
        <dbReference type="ARBA" id="ARBA00004365"/>
    </source>
</evidence>
<dbReference type="Pfam" id="PF00460">
    <property type="entry name" value="Flg_bb_rod"/>
    <property type="match status" value="1"/>
</dbReference>
<evidence type="ECO:0000259" key="8">
    <source>
        <dbReference type="Pfam" id="PF00460"/>
    </source>
</evidence>
<comment type="caution">
    <text evidence="11">The sequence shown here is derived from an EMBL/GenBank/DDBJ whole genome shotgun (WGS) entry which is preliminary data.</text>
</comment>
<comment type="similarity">
    <text evidence="3 7">Belongs to the flagella basal body rod proteins family.</text>
</comment>
<evidence type="ECO:0000259" key="9">
    <source>
        <dbReference type="Pfam" id="PF06429"/>
    </source>
</evidence>
<protein>
    <recommendedName>
        <fullName evidence="4 7">Flagellar hook-associated protein 1</fullName>
        <shortName evidence="7">HAP1</shortName>
    </recommendedName>
</protein>
<dbReference type="InterPro" id="IPR001444">
    <property type="entry name" value="Flag_bb_rod_N"/>
</dbReference>
<dbReference type="Proteomes" id="UP000053557">
    <property type="component" value="Unassembled WGS sequence"/>
</dbReference>
<evidence type="ECO:0000313" key="12">
    <source>
        <dbReference type="Proteomes" id="UP000053557"/>
    </source>
</evidence>
<evidence type="ECO:0000256" key="3">
    <source>
        <dbReference type="ARBA" id="ARBA00009677"/>
    </source>
</evidence>
<evidence type="ECO:0000313" key="11">
    <source>
        <dbReference type="EMBL" id="KUO95700.1"/>
    </source>
</evidence>
<feature type="domain" description="Flagellar basal-body/hook protein C-terminal" evidence="9">
    <location>
        <begin position="404"/>
        <end position="444"/>
    </location>
</feature>
<keyword evidence="6 7" id="KW-0975">Bacterial flagellum</keyword>
<dbReference type="OrthoDB" id="9802553at2"/>
<evidence type="ECO:0000256" key="2">
    <source>
        <dbReference type="ARBA" id="ARBA00004613"/>
    </source>
</evidence>
<evidence type="ECO:0000256" key="7">
    <source>
        <dbReference type="RuleBase" id="RU362065"/>
    </source>
</evidence>
<gene>
    <name evidence="7" type="primary">flgK</name>
    <name evidence="11" type="ORF">ATW55_13195</name>
</gene>
<dbReference type="Pfam" id="PF06429">
    <property type="entry name" value="Flg_bbr_C"/>
    <property type="match status" value="1"/>
</dbReference>